<dbReference type="GeneID" id="106743225"/>
<evidence type="ECO:0000313" key="3">
    <source>
        <dbReference type="Proteomes" id="UP000515204"/>
    </source>
</evidence>
<gene>
    <name evidence="4" type="primary">LOC106743225</name>
</gene>
<evidence type="ECO:0000259" key="2">
    <source>
        <dbReference type="Pfam" id="PF20700"/>
    </source>
</evidence>
<dbReference type="PANTHER" id="PTHR33309:SF3">
    <property type="entry name" value="CCHC-TYPE DOMAIN-CONTAINING PROTEIN"/>
    <property type="match status" value="1"/>
</dbReference>
<protein>
    <submittedName>
        <fullName evidence="4">Uncharacterized protein LOC106743225 isoform X1</fullName>
    </submittedName>
</protein>
<feature type="domain" description="Mutator-like transposase" evidence="2">
    <location>
        <begin position="64"/>
        <end position="416"/>
    </location>
</feature>
<evidence type="ECO:0000313" key="4">
    <source>
        <dbReference type="RefSeq" id="XP_014472348.1"/>
    </source>
</evidence>
<feature type="region of interest" description="Disordered" evidence="1">
    <location>
        <begin position="1"/>
        <end position="21"/>
    </location>
</feature>
<dbReference type="OrthoDB" id="10060618at2759"/>
<dbReference type="PANTHER" id="PTHR33309">
    <property type="entry name" value="KERATIN, ULTRA HIGH-SULFUR MATRIX PROTEIN-LIKE"/>
    <property type="match status" value="1"/>
</dbReference>
<dbReference type="Pfam" id="PF20700">
    <property type="entry name" value="Mutator"/>
    <property type="match status" value="1"/>
</dbReference>
<dbReference type="Proteomes" id="UP000515204">
    <property type="component" value="Unplaced"/>
</dbReference>
<feature type="compositionally biased region" description="Basic and acidic residues" evidence="1">
    <location>
        <begin position="1"/>
        <end position="13"/>
    </location>
</feature>
<name>A0A6P3X219_DINQU</name>
<sequence>MSDRKGTRETRAHAERRKKRKFPGNRYTLENDLDYTSASAKKLLGSMNLEVPVASNFAYCILEFASVFSAISANVICKECKNDVTFSQTILRGLGFKILMSCKCSTDKTINSGPMIQNAFEINRRFVFAMRLLGVGHEGANLFCSLLDICQGIGNSTYTALLENIHTAASAVYESVLSFAATQEKNMNEEAGKPQIELTVSGDGTWKKRGFSSLFGVSTLIEKYSGKVIDAMVMNSFCGACNLWKKLKNTEPEKYEAWYADHESECSINHTGSSGKMEIDAIIAMFLRSIEKHGVKYLTYVGDGDSKTFNGILKAEPYGNDSPVIKKECVGHVEKRMGTRLRNVKKNNKGIGGKGQGKLTDKLIIEMTKCYGLAIRRHPDSLEEMKKEVWATFYHKCSTDENPQHQNCPAGEGSWCKWRQAEAKSTLDQFHHEKAPLSKEVQAVVKSIYEDLSKDDLLTRCLGAETQNNNESLNSLIWTFAPKHLHSGAQIVQIATFLAVVILNEGFQGIIKIMHTMGCSIGRSAHAYVERRDKARISRSEQRMSDAAREVRISAREEQSALRNLQEEEEGILYAPGIAD</sequence>
<dbReference type="KEGG" id="dqu:106743225"/>
<keyword evidence="3" id="KW-1185">Reference proteome</keyword>
<dbReference type="InterPro" id="IPR049012">
    <property type="entry name" value="Mutator_transp_dom"/>
</dbReference>
<proteinExistence type="predicted"/>
<accession>A0A6P3X219</accession>
<dbReference type="RefSeq" id="XP_014472348.1">
    <property type="nucleotide sequence ID" value="XM_014616862.1"/>
</dbReference>
<evidence type="ECO:0000256" key="1">
    <source>
        <dbReference type="SAM" id="MobiDB-lite"/>
    </source>
</evidence>
<dbReference type="AlphaFoldDB" id="A0A6P3X219"/>
<reference evidence="4" key="1">
    <citation type="submission" date="2025-08" db="UniProtKB">
        <authorList>
            <consortium name="RefSeq"/>
        </authorList>
    </citation>
    <scope>IDENTIFICATION</scope>
</reference>
<organism evidence="3 4">
    <name type="scientific">Dinoponera quadriceps</name>
    <name type="common">South American ant</name>
    <dbReference type="NCBI Taxonomy" id="609295"/>
    <lineage>
        <taxon>Eukaryota</taxon>
        <taxon>Metazoa</taxon>
        <taxon>Ecdysozoa</taxon>
        <taxon>Arthropoda</taxon>
        <taxon>Hexapoda</taxon>
        <taxon>Insecta</taxon>
        <taxon>Pterygota</taxon>
        <taxon>Neoptera</taxon>
        <taxon>Endopterygota</taxon>
        <taxon>Hymenoptera</taxon>
        <taxon>Apocrita</taxon>
        <taxon>Aculeata</taxon>
        <taxon>Formicoidea</taxon>
        <taxon>Formicidae</taxon>
        <taxon>Ponerinae</taxon>
        <taxon>Ponerini</taxon>
        <taxon>Dinoponera</taxon>
    </lineage>
</organism>